<dbReference type="GO" id="GO:0005509">
    <property type="term" value="F:calcium ion binding"/>
    <property type="evidence" value="ECO:0007669"/>
    <property type="project" value="InterPro"/>
</dbReference>
<dbReference type="InterPro" id="IPR011992">
    <property type="entry name" value="EF-hand-dom_pair"/>
</dbReference>
<name>A0AA38H4I8_9TREE</name>
<dbReference type="GO" id="GO:0070062">
    <property type="term" value="C:extracellular exosome"/>
    <property type="evidence" value="ECO:0007669"/>
    <property type="project" value="TreeGrafter"/>
</dbReference>
<keyword evidence="1" id="KW-0732">Signal</keyword>
<evidence type="ECO:0000256" key="3">
    <source>
        <dbReference type="SAM" id="MobiDB-lite"/>
    </source>
</evidence>
<keyword evidence="6" id="KW-1185">Reference proteome</keyword>
<evidence type="ECO:0000259" key="4">
    <source>
        <dbReference type="PROSITE" id="PS50222"/>
    </source>
</evidence>
<dbReference type="EMBL" id="JAKWFO010000014">
    <property type="protein sequence ID" value="KAI9632441.1"/>
    <property type="molecule type" value="Genomic_DNA"/>
</dbReference>
<accession>A0AA38H4I8</accession>
<gene>
    <name evidence="5" type="ORF">MKK02DRAFT_40744</name>
</gene>
<dbReference type="Gene3D" id="1.10.238.10">
    <property type="entry name" value="EF-hand"/>
    <property type="match status" value="1"/>
</dbReference>
<dbReference type="SUPFAM" id="SSF47473">
    <property type="entry name" value="EF-hand"/>
    <property type="match status" value="1"/>
</dbReference>
<dbReference type="PROSITE" id="PS50222">
    <property type="entry name" value="EF_HAND_2"/>
    <property type="match status" value="1"/>
</dbReference>
<dbReference type="PROSITE" id="PS00018">
    <property type="entry name" value="EF_HAND_1"/>
    <property type="match status" value="1"/>
</dbReference>
<reference evidence="5" key="1">
    <citation type="journal article" date="2022" name="G3 (Bethesda)">
        <title>High quality genome of the basidiomycete yeast Dioszegia hungarica PDD-24b-2 isolated from cloud water.</title>
        <authorList>
            <person name="Jarrige D."/>
            <person name="Haridas S."/>
            <person name="Bleykasten-Grosshans C."/>
            <person name="Joly M."/>
            <person name="Nadalig T."/>
            <person name="Sancelme M."/>
            <person name="Vuilleumier S."/>
            <person name="Grigoriev I.V."/>
            <person name="Amato P."/>
            <person name="Bringel F."/>
        </authorList>
    </citation>
    <scope>NUCLEOTIDE SEQUENCE</scope>
    <source>
        <strain evidence="5">PDD-24b-2</strain>
    </source>
</reference>
<dbReference type="Proteomes" id="UP001164286">
    <property type="component" value="Unassembled WGS sequence"/>
</dbReference>
<dbReference type="InterPro" id="IPR040250">
    <property type="entry name" value="Nucleobindin"/>
</dbReference>
<keyword evidence="2" id="KW-0106">Calcium</keyword>
<proteinExistence type="predicted"/>
<comment type="caution">
    <text evidence="5">The sequence shown here is derived from an EMBL/GenBank/DDBJ whole genome shotgun (WGS) entry which is preliminary data.</text>
</comment>
<feature type="domain" description="EF-hand" evidence="4">
    <location>
        <begin position="83"/>
        <end position="118"/>
    </location>
</feature>
<dbReference type="AlphaFoldDB" id="A0AA38H4I8"/>
<organism evidence="5 6">
    <name type="scientific">Dioszegia hungarica</name>
    <dbReference type="NCBI Taxonomy" id="4972"/>
    <lineage>
        <taxon>Eukaryota</taxon>
        <taxon>Fungi</taxon>
        <taxon>Dikarya</taxon>
        <taxon>Basidiomycota</taxon>
        <taxon>Agaricomycotina</taxon>
        <taxon>Tremellomycetes</taxon>
        <taxon>Tremellales</taxon>
        <taxon>Bulleribasidiaceae</taxon>
        <taxon>Dioszegia</taxon>
    </lineage>
</organism>
<evidence type="ECO:0000313" key="5">
    <source>
        <dbReference type="EMBL" id="KAI9632441.1"/>
    </source>
</evidence>
<sequence length="303" mass="33658">MAAAHGDHSFDLNDAADDGMSYAERHMHTEHHIDNFDLPAFFTLHDLNLDGMWDVPEIEAVYGVHHHSVKEAVGGQQELVDGRAATIVAQVLAKLDKDGDGRISMAEFEAGGKDGLPSFVGYKNLGHHYDEESEYFLHHEELYHSTPETQTDEAYSHPEDIAHFKHHAHIEAEEDARERAFQGLDPKADLTKDHIAVDPLAEHAHAPGEGPDDSASQQPGTTPQAGEEAAENQTPPPRQRVMAGAQPNRIRDADVRSELDEAKRSGGAEGRYDGHKPRSPEERLRAGVPYKYKMRKGFRADEF</sequence>
<feature type="compositionally biased region" description="Basic and acidic residues" evidence="3">
    <location>
        <begin position="249"/>
        <end position="285"/>
    </location>
</feature>
<evidence type="ECO:0000256" key="2">
    <source>
        <dbReference type="ARBA" id="ARBA00022837"/>
    </source>
</evidence>
<dbReference type="PANTHER" id="PTHR19237">
    <property type="entry name" value="NUCLEOBINDIN"/>
    <property type="match status" value="1"/>
</dbReference>
<evidence type="ECO:0000313" key="6">
    <source>
        <dbReference type="Proteomes" id="UP001164286"/>
    </source>
</evidence>
<dbReference type="PANTHER" id="PTHR19237:SF20">
    <property type="entry name" value="NUCLEOBINDIN 1"/>
    <property type="match status" value="1"/>
</dbReference>
<dbReference type="GO" id="GO:0005793">
    <property type="term" value="C:endoplasmic reticulum-Golgi intermediate compartment"/>
    <property type="evidence" value="ECO:0007669"/>
    <property type="project" value="TreeGrafter"/>
</dbReference>
<dbReference type="InterPro" id="IPR018247">
    <property type="entry name" value="EF_Hand_1_Ca_BS"/>
</dbReference>
<dbReference type="RefSeq" id="XP_052942218.1">
    <property type="nucleotide sequence ID" value="XM_053091244.1"/>
</dbReference>
<feature type="region of interest" description="Disordered" evidence="3">
    <location>
        <begin position="203"/>
        <end position="288"/>
    </location>
</feature>
<dbReference type="InterPro" id="IPR002048">
    <property type="entry name" value="EF_hand_dom"/>
</dbReference>
<dbReference type="GeneID" id="77730449"/>
<evidence type="ECO:0000256" key="1">
    <source>
        <dbReference type="ARBA" id="ARBA00022729"/>
    </source>
</evidence>
<feature type="compositionally biased region" description="Polar residues" evidence="3">
    <location>
        <begin position="214"/>
        <end position="224"/>
    </location>
</feature>
<protein>
    <recommendedName>
        <fullName evidence="4">EF-hand domain-containing protein</fullName>
    </recommendedName>
</protein>